<proteinExistence type="inferred from homology"/>
<keyword evidence="5" id="KW-0812">Transmembrane</keyword>
<feature type="transmembrane region" description="Helical" evidence="5">
    <location>
        <begin position="12"/>
        <end position="31"/>
    </location>
</feature>
<protein>
    <recommendedName>
        <fullName evidence="2">Cell shape-determining protein MreC</fullName>
    </recommendedName>
    <alternativeName>
        <fullName evidence="4">Cell shape protein MreC</fullName>
    </alternativeName>
</protein>
<dbReference type="KEGG" id="alus:STSP2_03318"/>
<dbReference type="Proteomes" id="UP000189674">
    <property type="component" value="Chromosome"/>
</dbReference>
<keyword evidence="8" id="KW-1185">Reference proteome</keyword>
<evidence type="ECO:0000256" key="2">
    <source>
        <dbReference type="ARBA" id="ARBA00013855"/>
    </source>
</evidence>
<dbReference type="Gene3D" id="2.40.10.350">
    <property type="entry name" value="Rod shape-determining protein MreC, domain 2"/>
    <property type="match status" value="1"/>
</dbReference>
<name>A0A1U9NQU5_9BACT</name>
<evidence type="ECO:0000256" key="4">
    <source>
        <dbReference type="ARBA" id="ARBA00032089"/>
    </source>
</evidence>
<dbReference type="RefSeq" id="WP_146663727.1">
    <property type="nucleotide sequence ID" value="NZ_CP019791.1"/>
</dbReference>
<feature type="domain" description="Rod shape-determining protein MreC beta-barrel core" evidence="6">
    <location>
        <begin position="124"/>
        <end position="273"/>
    </location>
</feature>
<dbReference type="Pfam" id="PF04085">
    <property type="entry name" value="MreC"/>
    <property type="match status" value="1"/>
</dbReference>
<dbReference type="PANTHER" id="PTHR34138">
    <property type="entry name" value="CELL SHAPE-DETERMINING PROTEIN MREC"/>
    <property type="match status" value="1"/>
</dbReference>
<reference evidence="8" key="1">
    <citation type="submission" date="2017-02" db="EMBL/GenBank/DDBJ databases">
        <title>Comparative genomics and description of representatives of a novel lineage of planctomycetes thriving in anoxic sediments.</title>
        <authorList>
            <person name="Spring S."/>
            <person name="Bunk B."/>
            <person name="Sproer C."/>
        </authorList>
    </citation>
    <scope>NUCLEOTIDE SEQUENCE [LARGE SCALE GENOMIC DNA]</scope>
    <source>
        <strain evidence="8">ST-NAGAB-D1</strain>
    </source>
</reference>
<keyword evidence="3" id="KW-0133">Cell shape</keyword>
<dbReference type="EMBL" id="CP019791">
    <property type="protein sequence ID" value="AQT70114.1"/>
    <property type="molecule type" value="Genomic_DNA"/>
</dbReference>
<evidence type="ECO:0000256" key="3">
    <source>
        <dbReference type="ARBA" id="ARBA00022960"/>
    </source>
</evidence>
<dbReference type="InterPro" id="IPR055342">
    <property type="entry name" value="MreC_beta-barrel_core"/>
</dbReference>
<dbReference type="GO" id="GO:0008360">
    <property type="term" value="P:regulation of cell shape"/>
    <property type="evidence" value="ECO:0007669"/>
    <property type="project" value="UniProtKB-KW"/>
</dbReference>
<organism evidence="7 8">
    <name type="scientific">Anaerohalosphaera lusitana</name>
    <dbReference type="NCBI Taxonomy" id="1936003"/>
    <lineage>
        <taxon>Bacteria</taxon>
        <taxon>Pseudomonadati</taxon>
        <taxon>Planctomycetota</taxon>
        <taxon>Phycisphaerae</taxon>
        <taxon>Sedimentisphaerales</taxon>
        <taxon>Anaerohalosphaeraceae</taxon>
        <taxon>Anaerohalosphaera</taxon>
    </lineage>
</organism>
<evidence type="ECO:0000259" key="6">
    <source>
        <dbReference type="Pfam" id="PF04085"/>
    </source>
</evidence>
<dbReference type="InterPro" id="IPR007221">
    <property type="entry name" value="MreC"/>
</dbReference>
<keyword evidence="5" id="KW-1133">Transmembrane helix</keyword>
<gene>
    <name evidence="7" type="ORF">STSP2_03318</name>
</gene>
<dbReference type="GO" id="GO:0005886">
    <property type="term" value="C:plasma membrane"/>
    <property type="evidence" value="ECO:0007669"/>
    <property type="project" value="TreeGrafter"/>
</dbReference>
<keyword evidence="5" id="KW-0472">Membrane</keyword>
<dbReference type="PANTHER" id="PTHR34138:SF1">
    <property type="entry name" value="CELL SHAPE-DETERMINING PROTEIN MREC"/>
    <property type="match status" value="1"/>
</dbReference>
<dbReference type="InterPro" id="IPR042177">
    <property type="entry name" value="Cell/Rod_1"/>
</dbReference>
<sequence>MASRYRNISRDSIFTSLLILGIIVLLIPHSHTKVINEVFESTFREILSMGPRENPWLGKFEQTKGSSVSKEKYARLQSEYQRVRKEHANTLAQLRESHRRFEQLSGMQSKLPDVGSGLSLSQIVNSRLNGNRRELIINRGRDTGLRPGQYVIGNDAMIGILAEVAESTSRVRLVTDSQQNTEVLIRSEGSDKNIRAQLFGDGAGKCKIKLLPREHKVRENDLVYAANDREFLETPVVIGYIEKVTPDEQKPLLWDITVEPFFDVDDLDEVAVIVMQPDILGQME</sequence>
<evidence type="ECO:0000256" key="5">
    <source>
        <dbReference type="SAM" id="Phobius"/>
    </source>
</evidence>
<dbReference type="InterPro" id="IPR042175">
    <property type="entry name" value="Cell/Rod_MreC_2"/>
</dbReference>
<accession>A0A1U9NQU5</accession>
<comment type="similarity">
    <text evidence="1">Belongs to the MreC family.</text>
</comment>
<dbReference type="AlphaFoldDB" id="A0A1U9NQU5"/>
<evidence type="ECO:0000313" key="8">
    <source>
        <dbReference type="Proteomes" id="UP000189674"/>
    </source>
</evidence>
<dbReference type="STRING" id="1936003.STSP2_03318"/>
<dbReference type="OrthoDB" id="9792313at2"/>
<evidence type="ECO:0000313" key="7">
    <source>
        <dbReference type="EMBL" id="AQT70114.1"/>
    </source>
</evidence>
<dbReference type="Gene3D" id="2.40.10.340">
    <property type="entry name" value="Rod shape-determining protein MreC, domain 1"/>
    <property type="match status" value="1"/>
</dbReference>
<evidence type="ECO:0000256" key="1">
    <source>
        <dbReference type="ARBA" id="ARBA00009369"/>
    </source>
</evidence>